<dbReference type="Pfam" id="PF00012">
    <property type="entry name" value="HSP70"/>
    <property type="match status" value="1"/>
</dbReference>
<protein>
    <recommendedName>
        <fullName evidence="5">Heat shock protein 70</fullName>
    </recommendedName>
</protein>
<evidence type="ECO:0000313" key="4">
    <source>
        <dbReference type="Proteomes" id="UP001497516"/>
    </source>
</evidence>
<sequence length="150" mass="16678">MGERPLTKDCIELGKFVLSGITPAPRGVTIEEDTLEIDEDGILKEMSREKIPGAKSTSLTMTSYKGNLTQNHIKRMIKEAKEMAEQDKIARAFVDARIELESYIYDAKNAFLSGDWLQQVGDKRGKVEIICSVRAASGWLGENQGATREV</sequence>
<accession>A0AAV2E908</accession>
<dbReference type="Gene3D" id="2.60.34.10">
    <property type="entry name" value="Substrate Binding Domain Of DNAk, Chain A, domain 1"/>
    <property type="match status" value="1"/>
</dbReference>
<reference evidence="3 4" key="1">
    <citation type="submission" date="2024-04" db="EMBL/GenBank/DDBJ databases">
        <authorList>
            <person name="Fracassetti M."/>
        </authorList>
    </citation>
    <scope>NUCLEOTIDE SEQUENCE [LARGE SCALE GENOMIC DNA]</scope>
</reference>
<dbReference type="GO" id="GO:0005524">
    <property type="term" value="F:ATP binding"/>
    <property type="evidence" value="ECO:0007669"/>
    <property type="project" value="UniProtKB-KW"/>
</dbReference>
<name>A0AAV2E908_9ROSI</name>
<dbReference type="SUPFAM" id="SSF100920">
    <property type="entry name" value="Heat shock protein 70kD (HSP70), peptide-binding domain"/>
    <property type="match status" value="1"/>
</dbReference>
<evidence type="ECO:0000256" key="2">
    <source>
        <dbReference type="ARBA" id="ARBA00022840"/>
    </source>
</evidence>
<dbReference type="InterPro" id="IPR029047">
    <property type="entry name" value="HSP70_peptide-bd_sf"/>
</dbReference>
<dbReference type="PANTHER" id="PTHR19375">
    <property type="entry name" value="HEAT SHOCK PROTEIN 70KDA"/>
    <property type="match status" value="1"/>
</dbReference>
<keyword evidence="2" id="KW-0067">ATP-binding</keyword>
<gene>
    <name evidence="3" type="ORF">LTRI10_LOCUS23550</name>
</gene>
<dbReference type="AlphaFoldDB" id="A0AAV2E908"/>
<evidence type="ECO:0008006" key="5">
    <source>
        <dbReference type="Google" id="ProtNLM"/>
    </source>
</evidence>
<keyword evidence="1" id="KW-0547">Nucleotide-binding</keyword>
<evidence type="ECO:0000313" key="3">
    <source>
        <dbReference type="EMBL" id="CAL1382213.1"/>
    </source>
</evidence>
<dbReference type="InterPro" id="IPR013126">
    <property type="entry name" value="Hsp_70_fam"/>
</dbReference>
<evidence type="ECO:0000256" key="1">
    <source>
        <dbReference type="ARBA" id="ARBA00022741"/>
    </source>
</evidence>
<organism evidence="3 4">
    <name type="scientific">Linum trigynum</name>
    <dbReference type="NCBI Taxonomy" id="586398"/>
    <lineage>
        <taxon>Eukaryota</taxon>
        <taxon>Viridiplantae</taxon>
        <taxon>Streptophyta</taxon>
        <taxon>Embryophyta</taxon>
        <taxon>Tracheophyta</taxon>
        <taxon>Spermatophyta</taxon>
        <taxon>Magnoliopsida</taxon>
        <taxon>eudicotyledons</taxon>
        <taxon>Gunneridae</taxon>
        <taxon>Pentapetalae</taxon>
        <taxon>rosids</taxon>
        <taxon>fabids</taxon>
        <taxon>Malpighiales</taxon>
        <taxon>Linaceae</taxon>
        <taxon>Linum</taxon>
    </lineage>
</organism>
<dbReference type="EMBL" id="OZ034817">
    <property type="protein sequence ID" value="CAL1382213.1"/>
    <property type="molecule type" value="Genomic_DNA"/>
</dbReference>
<dbReference type="Proteomes" id="UP001497516">
    <property type="component" value="Chromosome 4"/>
</dbReference>
<dbReference type="GO" id="GO:0140662">
    <property type="term" value="F:ATP-dependent protein folding chaperone"/>
    <property type="evidence" value="ECO:0007669"/>
    <property type="project" value="InterPro"/>
</dbReference>
<proteinExistence type="predicted"/>
<keyword evidence="4" id="KW-1185">Reference proteome</keyword>